<keyword evidence="1" id="KW-0812">Transmembrane</keyword>
<keyword evidence="3" id="KW-1185">Reference proteome</keyword>
<dbReference type="EMBL" id="JAGYWB010000016">
    <property type="protein sequence ID" value="KAI0496702.1"/>
    <property type="molecule type" value="Genomic_DNA"/>
</dbReference>
<comment type="caution">
    <text evidence="2">The sequence shown here is derived from an EMBL/GenBank/DDBJ whole genome shotgun (WGS) entry which is preliminary data.</text>
</comment>
<dbReference type="AlphaFoldDB" id="A0A8T3ALK7"/>
<protein>
    <submittedName>
        <fullName evidence="2">Uncharacterized protein</fullName>
    </submittedName>
</protein>
<evidence type="ECO:0000256" key="1">
    <source>
        <dbReference type="SAM" id="Phobius"/>
    </source>
</evidence>
<dbReference type="PANTHER" id="PTHR35128">
    <property type="entry name" value="SECRETION-REGULATING GUANINE NUCLEOTIDE EXCHANGE FACTOR"/>
    <property type="match status" value="1"/>
</dbReference>
<accession>A0A8T3ALK7</accession>
<evidence type="ECO:0000313" key="2">
    <source>
        <dbReference type="EMBL" id="KAI0496702.1"/>
    </source>
</evidence>
<sequence>MWRRNSKPMRSFSSLQRCKTIALSSLSVILAITFVIIYRTRVKSRSQIDSLKLKWSGSKSAVELQLLPSMVFMNGTDLMWQLPESPKAVLFIAHGCNGRASNFWDRSSSCPNCVGLPEERLLVLHALAQKFAVLAVSSVGKCWTFGKEKETVKWIIEWWIDKNKLGKLPVVALGASSGGNFVSALAAVMRFSSITLMIAEGVFDSIDIPTNYPPTLFIHMPKDQRRMKLIEMNMQTLRMKGVHVKEVRCMQFPLTPNFLSDRIPRLDQSFSVQLFELLHQRGFIDDQGYMRRDGRATRWKQILKENKFSSEKYQWVNHIQEELNLAYGYHEMTSLQLYDIFSWFEAHLSSSKAS</sequence>
<organism evidence="2 3">
    <name type="scientific">Dendrobium nobile</name>
    <name type="common">Orchid</name>
    <dbReference type="NCBI Taxonomy" id="94219"/>
    <lineage>
        <taxon>Eukaryota</taxon>
        <taxon>Viridiplantae</taxon>
        <taxon>Streptophyta</taxon>
        <taxon>Embryophyta</taxon>
        <taxon>Tracheophyta</taxon>
        <taxon>Spermatophyta</taxon>
        <taxon>Magnoliopsida</taxon>
        <taxon>Liliopsida</taxon>
        <taxon>Asparagales</taxon>
        <taxon>Orchidaceae</taxon>
        <taxon>Epidendroideae</taxon>
        <taxon>Malaxideae</taxon>
        <taxon>Dendrobiinae</taxon>
        <taxon>Dendrobium</taxon>
    </lineage>
</organism>
<dbReference type="SMR" id="A0A8T3ALK7"/>
<evidence type="ECO:0000313" key="3">
    <source>
        <dbReference type="Proteomes" id="UP000829196"/>
    </source>
</evidence>
<keyword evidence="1" id="KW-0472">Membrane</keyword>
<dbReference type="SUPFAM" id="SSF53474">
    <property type="entry name" value="alpha/beta-Hydrolases"/>
    <property type="match status" value="1"/>
</dbReference>
<feature type="transmembrane region" description="Helical" evidence="1">
    <location>
        <begin position="21"/>
        <end position="38"/>
    </location>
</feature>
<dbReference type="Gene3D" id="3.40.50.1820">
    <property type="entry name" value="alpha/beta hydrolase"/>
    <property type="match status" value="1"/>
</dbReference>
<keyword evidence="1" id="KW-1133">Transmembrane helix</keyword>
<proteinExistence type="predicted"/>
<dbReference type="OrthoDB" id="10022521at2759"/>
<gene>
    <name evidence="2" type="ORF">KFK09_023026</name>
</gene>
<dbReference type="InterPro" id="IPR029058">
    <property type="entry name" value="AB_hydrolase_fold"/>
</dbReference>
<name>A0A8T3ALK7_DENNO</name>
<dbReference type="Proteomes" id="UP000829196">
    <property type="component" value="Unassembled WGS sequence"/>
</dbReference>
<reference evidence="2" key="1">
    <citation type="journal article" date="2022" name="Front. Genet.">
        <title>Chromosome-Scale Assembly of the Dendrobium nobile Genome Provides Insights Into the Molecular Mechanism of the Biosynthesis of the Medicinal Active Ingredient of Dendrobium.</title>
        <authorList>
            <person name="Xu Q."/>
            <person name="Niu S.-C."/>
            <person name="Li K.-L."/>
            <person name="Zheng P.-J."/>
            <person name="Zhang X.-J."/>
            <person name="Jia Y."/>
            <person name="Liu Y."/>
            <person name="Niu Y.-X."/>
            <person name="Yu L.-H."/>
            <person name="Chen D.-F."/>
            <person name="Zhang G.-Q."/>
        </authorList>
    </citation>
    <scope>NUCLEOTIDE SEQUENCE</scope>
    <source>
        <tissue evidence="2">Leaf</tissue>
    </source>
</reference>
<dbReference type="PANTHER" id="PTHR35128:SF1">
    <property type="entry name" value="SECRETION-REGULATING GUANINE NUCLEOTIDE EXCHANGE FACTOR"/>
    <property type="match status" value="1"/>
</dbReference>